<dbReference type="SUPFAM" id="SSF50249">
    <property type="entry name" value="Nucleic acid-binding proteins"/>
    <property type="match status" value="2"/>
</dbReference>
<comment type="caution">
    <text evidence="6">The sequence shown here is derived from an EMBL/GenBank/DDBJ whole genome shotgun (WGS) entry which is preliminary data.</text>
</comment>
<protein>
    <recommendedName>
        <fullName evidence="5">S1 motif domain-containing protein</fullName>
    </recommendedName>
</protein>
<name>E6PEE8_9ZZZZ</name>
<proteinExistence type="inferred from homology"/>
<dbReference type="Pfam" id="PF00575">
    <property type="entry name" value="S1"/>
    <property type="match status" value="2"/>
</dbReference>
<comment type="similarity">
    <text evidence="1">Belongs to the bacterial ribosomal protein bS1 family.</text>
</comment>
<dbReference type="CDD" id="cd04465">
    <property type="entry name" value="S1_RPS1_repeat_ec2_hs2"/>
    <property type="match status" value="1"/>
</dbReference>
<dbReference type="InterPro" id="IPR003029">
    <property type="entry name" value="S1_domain"/>
</dbReference>
<evidence type="ECO:0000256" key="1">
    <source>
        <dbReference type="ARBA" id="ARBA00006767"/>
    </source>
</evidence>
<dbReference type="PRINTS" id="PR00681">
    <property type="entry name" value="RIBOSOMALS1"/>
</dbReference>
<dbReference type="InterPro" id="IPR035104">
    <property type="entry name" value="Ribosomal_protein_S1-like"/>
</dbReference>
<dbReference type="PANTHER" id="PTHR10724">
    <property type="entry name" value="30S RIBOSOMAL PROTEIN S1"/>
    <property type="match status" value="1"/>
</dbReference>
<reference evidence="6" key="1">
    <citation type="submission" date="2009-10" db="EMBL/GenBank/DDBJ databases">
        <title>Diversity of trophic interactions inside an arsenic-rich microbial ecosystem.</title>
        <authorList>
            <person name="Bertin P.N."/>
            <person name="Heinrich-Salmeron A."/>
            <person name="Pelletier E."/>
            <person name="Goulhen-Chollet F."/>
            <person name="Arsene-Ploetze F."/>
            <person name="Gallien S."/>
            <person name="Calteau A."/>
            <person name="Vallenet D."/>
            <person name="Casiot C."/>
            <person name="Chane-Woon-Ming B."/>
            <person name="Giloteaux L."/>
            <person name="Barakat M."/>
            <person name="Bonnefoy V."/>
            <person name="Bruneel O."/>
            <person name="Chandler M."/>
            <person name="Cleiss J."/>
            <person name="Duran R."/>
            <person name="Elbaz-Poulichet F."/>
            <person name="Fonknechten N."/>
            <person name="Lauga B."/>
            <person name="Mornico D."/>
            <person name="Ortet P."/>
            <person name="Schaeffer C."/>
            <person name="Siguier P."/>
            <person name="Alexander Thil Smith A."/>
            <person name="Van Dorsselaer A."/>
            <person name="Weissenbach J."/>
            <person name="Medigue C."/>
            <person name="Le Paslier D."/>
        </authorList>
    </citation>
    <scope>NUCLEOTIDE SEQUENCE</scope>
</reference>
<dbReference type="Gene3D" id="2.40.50.140">
    <property type="entry name" value="Nucleic acid-binding proteins"/>
    <property type="match status" value="2"/>
</dbReference>
<dbReference type="GO" id="GO:0006412">
    <property type="term" value="P:translation"/>
    <property type="evidence" value="ECO:0007669"/>
    <property type="project" value="TreeGrafter"/>
</dbReference>
<dbReference type="PROSITE" id="PS50126">
    <property type="entry name" value="S1"/>
    <property type="match status" value="2"/>
</dbReference>
<evidence type="ECO:0000256" key="3">
    <source>
        <dbReference type="ARBA" id="ARBA00023274"/>
    </source>
</evidence>
<feature type="region of interest" description="Disordered" evidence="4">
    <location>
        <begin position="46"/>
        <end position="76"/>
    </location>
</feature>
<dbReference type="SMART" id="SM00316">
    <property type="entry name" value="S1"/>
    <property type="match status" value="3"/>
</dbReference>
<accession>E6PEE8</accession>
<organism evidence="6">
    <name type="scientific">mine drainage metagenome</name>
    <dbReference type="NCBI Taxonomy" id="410659"/>
    <lineage>
        <taxon>unclassified sequences</taxon>
        <taxon>metagenomes</taxon>
        <taxon>ecological metagenomes</taxon>
    </lineage>
</organism>
<dbReference type="InterPro" id="IPR050437">
    <property type="entry name" value="Ribos_protein_bS1-like"/>
</dbReference>
<feature type="compositionally biased region" description="Low complexity" evidence="4">
    <location>
        <begin position="46"/>
        <end position="57"/>
    </location>
</feature>
<dbReference type="PANTHER" id="PTHR10724:SF7">
    <property type="entry name" value="SMALL RIBOSOMAL SUBUNIT PROTEIN BS1C"/>
    <property type="match status" value="1"/>
</dbReference>
<dbReference type="EMBL" id="CABL01000004">
    <property type="protein sequence ID" value="CBH74833.1"/>
    <property type="molecule type" value="Genomic_DNA"/>
</dbReference>
<evidence type="ECO:0000259" key="5">
    <source>
        <dbReference type="PROSITE" id="PS50126"/>
    </source>
</evidence>
<gene>
    <name evidence="6" type="ORF">CARN1_0367</name>
</gene>
<feature type="domain" description="S1 motif" evidence="5">
    <location>
        <begin position="98"/>
        <end position="164"/>
    </location>
</feature>
<dbReference type="AlphaFoldDB" id="E6PEE8"/>
<keyword evidence="3" id="KW-0687">Ribonucleoprotein</keyword>
<evidence type="ECO:0000313" key="6">
    <source>
        <dbReference type="EMBL" id="CBH74833.1"/>
    </source>
</evidence>
<dbReference type="GO" id="GO:0022627">
    <property type="term" value="C:cytosolic small ribosomal subunit"/>
    <property type="evidence" value="ECO:0007669"/>
    <property type="project" value="TreeGrafter"/>
</dbReference>
<feature type="domain" description="S1 motif" evidence="5">
    <location>
        <begin position="185"/>
        <end position="254"/>
    </location>
</feature>
<keyword evidence="2" id="KW-0689">Ribosomal protein</keyword>
<evidence type="ECO:0000256" key="2">
    <source>
        <dbReference type="ARBA" id="ARBA00022980"/>
    </source>
</evidence>
<dbReference type="GO" id="GO:0003729">
    <property type="term" value="F:mRNA binding"/>
    <property type="evidence" value="ECO:0007669"/>
    <property type="project" value="TreeGrafter"/>
</dbReference>
<dbReference type="GO" id="GO:0003735">
    <property type="term" value="F:structural constituent of ribosome"/>
    <property type="evidence" value="ECO:0007669"/>
    <property type="project" value="TreeGrafter"/>
</dbReference>
<sequence>MNEHPTLEAPTQSLVAEAAPPALEALAEPVVEPVTEATADPVAEAAVAEPVTEATADPVTEAAVAEPVTPKGPTPEQLAARQRAQERWEKLVAAHASGESREARVKSLVKGGLLLDLDGYRAFLPASQSGEQRGAALDPLVGTSVQVKIIDVDEARKRLVVSRRRALAQERRESRTATIASLEVGKECEATVVRLTDFGAFVDLGGGVDALVPMSELDFERVAKASDVVSVGERLRVRILRVEGNGKKIAASRKAMLADPWRDNAALLRNGATIEGTVIALEPRLAVEVAPGIVGNISDREADPADYAIGEKVEVTIRSLDMRARRLRLSVLHGTPAMTSTGFAPLGQELRR</sequence>
<evidence type="ECO:0000256" key="4">
    <source>
        <dbReference type="SAM" id="MobiDB-lite"/>
    </source>
</evidence>
<dbReference type="InterPro" id="IPR012340">
    <property type="entry name" value="NA-bd_OB-fold"/>
</dbReference>